<reference evidence="3" key="1">
    <citation type="journal article" date="2011" name="MBio">
        <title>Novel metabolic attributes of the genus Cyanothece, comprising a group of unicellular nitrogen-fixing Cyanobacteria.</title>
        <authorList>
            <person name="Bandyopadhyay A."/>
            <person name="Elvitigala T."/>
            <person name="Welsh E."/>
            <person name="Stockel J."/>
            <person name="Liberton M."/>
            <person name="Min H."/>
            <person name="Sherman L.A."/>
            <person name="Pakrasi H.B."/>
        </authorList>
    </citation>
    <scope>NUCLEOTIDE SEQUENCE [LARGE SCALE GENOMIC DNA]</scope>
    <source>
        <strain evidence="3">PCC 7822</strain>
    </source>
</reference>
<proteinExistence type="predicted"/>
<dbReference type="STRING" id="497965.Cyan7822_2324"/>
<dbReference type="eggNOG" id="COG1452">
    <property type="taxonomic scope" value="Bacteria"/>
</dbReference>
<keyword evidence="3" id="KW-1185">Reference proteome</keyword>
<organism evidence="2 3">
    <name type="scientific">Gloeothece verrucosa (strain PCC 7822)</name>
    <name type="common">Cyanothece sp. (strain PCC 7822)</name>
    <dbReference type="NCBI Taxonomy" id="497965"/>
    <lineage>
        <taxon>Bacteria</taxon>
        <taxon>Bacillati</taxon>
        <taxon>Cyanobacteriota</taxon>
        <taxon>Cyanophyceae</taxon>
        <taxon>Oscillatoriophycideae</taxon>
        <taxon>Chroococcales</taxon>
        <taxon>Aphanothecaceae</taxon>
        <taxon>Gloeothece</taxon>
        <taxon>Gloeothece verrucosa</taxon>
    </lineage>
</organism>
<protein>
    <submittedName>
        <fullName evidence="2">OstA family protein</fullName>
    </submittedName>
</protein>
<dbReference type="HOGENOM" id="CLU_010500_1_0_3"/>
<accession>E0UF50</accession>
<dbReference type="PANTHER" id="PTHR30189:SF1">
    <property type="entry name" value="LPS-ASSEMBLY PROTEIN LPTD"/>
    <property type="match status" value="1"/>
</dbReference>
<evidence type="ECO:0000313" key="2">
    <source>
        <dbReference type="EMBL" id="ADN14302.1"/>
    </source>
</evidence>
<feature type="compositionally biased region" description="Polar residues" evidence="1">
    <location>
        <begin position="84"/>
        <end position="93"/>
    </location>
</feature>
<gene>
    <name evidence="2" type="ordered locus">Cyan7822_2324</name>
</gene>
<dbReference type="RefSeq" id="WP_013322407.1">
    <property type="nucleotide sequence ID" value="NC_014501.1"/>
</dbReference>
<feature type="compositionally biased region" description="Polar residues" evidence="1">
    <location>
        <begin position="17"/>
        <end position="41"/>
    </location>
</feature>
<feature type="region of interest" description="Disordered" evidence="1">
    <location>
        <begin position="165"/>
        <end position="200"/>
    </location>
</feature>
<dbReference type="Gene3D" id="2.60.450.10">
    <property type="entry name" value="Lipopolysaccharide (LPS) transport protein A like domain"/>
    <property type="match status" value="1"/>
</dbReference>
<sequence>MLPFVTLLSPPALIQPFTPQSEPQKSTQLAQNLQPTTTEKNTVIREGQGLSQKRQQTSVETIPAVVEFYYSDPQEIPKIDPHQSNETTAQSAEQLGEPISVDANSPKNPQAPTKTPSTEIASPRAASPQQVIFGLERKEGFERSAIATVRVTSKQNGQQRVYKLPLTAAEDDDPLAQTPRSPKTPQTEPSTTPPSTPPEQEDVIELDADQQEYDSVRKIVTARGNVSMQLTNGYLTADRLQVNIPKRLAVAEGQVILKRGEQVIRGDRFEYYFVEDSGVVFNANGEIYQPTTGQDFSANVSNDVSAGGATYSNLNDRLANNQPLQRVTTAGGYQFVFGTQRLGTPNSQSIQGGGGQINRIRFQAQELKFEGPNWDATDIRFTNDPFSPPELEVRAAQAQLRKVSPQVQEINLTRSRIVFDQRVSIPTTDRVVLDRRNRQPGIIGFGYDGEERGGLYVESGFPLIDNPVISLRITPQYLIQKALFPDTFPTSRPNDESVGAFSPEVFGLVSELDLNFSKRTSFESTVSLSSLKLDDTSNHLRTKLRVQHKIGELSNPFRFNFEYNYRERLYNGSLGYQTVEDSLGFVITSPRTYIGNTGILLTYQGSIQSIKAPTDRQELLGNKPKNNLVTLSRTQGAATMTRPFLLWYGKALPPTPEQGLRFTPTPVLPYIVFNTGITGVASFYGDGSTQPSLTATVGFSGQFGHFSRNAWDYTGFNLSYSQGLRGDESPFYFDRFVDQRIISYGITQQVYGPIRVGFQTSYSLDESKEISTDLVIEWSRRTYSILLRYNPVLELGSINLRISDFNWTGNPGLFEGTLIRPVVDGVRQN</sequence>
<dbReference type="Pfam" id="PF12600">
    <property type="entry name" value="DUF3769"/>
    <property type="match status" value="1"/>
</dbReference>
<evidence type="ECO:0000256" key="1">
    <source>
        <dbReference type="SAM" id="MobiDB-lite"/>
    </source>
</evidence>
<dbReference type="EMBL" id="CP002198">
    <property type="protein sequence ID" value="ADN14302.1"/>
    <property type="molecule type" value="Genomic_DNA"/>
</dbReference>
<feature type="region of interest" description="Disordered" evidence="1">
    <location>
        <begin position="73"/>
        <end position="129"/>
    </location>
</feature>
<dbReference type="GO" id="GO:0009279">
    <property type="term" value="C:cell outer membrane"/>
    <property type="evidence" value="ECO:0007669"/>
    <property type="project" value="TreeGrafter"/>
</dbReference>
<dbReference type="InterPro" id="IPR022244">
    <property type="entry name" value="DUF3769"/>
</dbReference>
<dbReference type="PANTHER" id="PTHR30189">
    <property type="entry name" value="LPS-ASSEMBLY PROTEIN"/>
    <property type="match status" value="1"/>
</dbReference>
<dbReference type="AlphaFoldDB" id="E0UF50"/>
<dbReference type="Proteomes" id="UP000008206">
    <property type="component" value="Chromosome"/>
</dbReference>
<feature type="compositionally biased region" description="Polar residues" evidence="1">
    <location>
        <begin position="102"/>
        <end position="120"/>
    </location>
</feature>
<feature type="region of interest" description="Disordered" evidence="1">
    <location>
        <begin position="15"/>
        <end position="58"/>
    </location>
</feature>
<dbReference type="InterPro" id="IPR050218">
    <property type="entry name" value="LptD"/>
</dbReference>
<feature type="compositionally biased region" description="Polar residues" evidence="1">
    <location>
        <begin position="49"/>
        <end position="58"/>
    </location>
</feature>
<dbReference type="GO" id="GO:1990351">
    <property type="term" value="C:transporter complex"/>
    <property type="evidence" value="ECO:0007669"/>
    <property type="project" value="TreeGrafter"/>
</dbReference>
<evidence type="ECO:0000313" key="3">
    <source>
        <dbReference type="Proteomes" id="UP000008206"/>
    </source>
</evidence>
<dbReference type="OrthoDB" id="441598at2"/>
<feature type="compositionally biased region" description="Low complexity" evidence="1">
    <location>
        <begin position="181"/>
        <end position="190"/>
    </location>
</feature>
<dbReference type="KEGG" id="cyj:Cyan7822_2324"/>
<name>E0UF50_GLOV7</name>